<protein>
    <submittedName>
        <fullName evidence="1">Uncharacterized protein</fullName>
    </submittedName>
</protein>
<gene>
    <name evidence="1" type="ORF">KM842_11715</name>
</gene>
<evidence type="ECO:0000313" key="1">
    <source>
        <dbReference type="EMBL" id="QWS32920.1"/>
    </source>
</evidence>
<dbReference type="EMBL" id="CP076544">
    <property type="protein sequence ID" value="QWS32920.1"/>
    <property type="molecule type" value="Genomic_DNA"/>
</dbReference>
<proteinExistence type="predicted"/>
<keyword evidence="2" id="KW-1185">Reference proteome</keyword>
<dbReference type="Proteomes" id="UP000681794">
    <property type="component" value="Chromosome"/>
</dbReference>
<organism evidence="1 2">
    <name type="scientific">Curtobacterium aetherium</name>
    <dbReference type="NCBI Taxonomy" id="2841594"/>
    <lineage>
        <taxon>Bacteria</taxon>
        <taxon>Bacillati</taxon>
        <taxon>Actinomycetota</taxon>
        <taxon>Actinomycetes</taxon>
        <taxon>Micrococcales</taxon>
        <taxon>Microbacteriaceae</taxon>
        <taxon>Curtobacterium</taxon>
    </lineage>
</organism>
<accession>A0ACD1E220</accession>
<reference evidence="1" key="1">
    <citation type="submission" date="2021-06" db="EMBL/GenBank/DDBJ databases">
        <authorList>
            <person name="Ellington A.J."/>
            <person name="Bryan N.C."/>
            <person name="Christner B.C."/>
            <person name="Reisch C.R."/>
        </authorList>
    </citation>
    <scope>NUCLEOTIDE SEQUENCE</scope>
    <source>
        <strain evidence="1">L6-1</strain>
    </source>
</reference>
<name>A0ACD1E220_9MICO</name>
<evidence type="ECO:0000313" key="2">
    <source>
        <dbReference type="Proteomes" id="UP000681794"/>
    </source>
</evidence>
<sequence>MDASKYLPPFTQGQRGDALGDPRGEQGAAGGAPVGGRSTEREMVDAGGVTDPEATYADFLGEQVDD</sequence>